<evidence type="ECO:0000313" key="2">
    <source>
        <dbReference type="Proteomes" id="UP001623348"/>
    </source>
</evidence>
<keyword evidence="2" id="KW-1185">Reference proteome</keyword>
<dbReference type="AlphaFoldDB" id="A0ABC9VVP7"/>
<proteinExistence type="predicted"/>
<gene>
    <name evidence="1" type="ORF">GRJ2_000156000</name>
</gene>
<name>A0ABC9VVP7_GRUJA</name>
<reference evidence="1 2" key="1">
    <citation type="submission" date="2024-06" db="EMBL/GenBank/DDBJ databases">
        <title>The draft genome of Grus japonensis, version 3.</title>
        <authorList>
            <person name="Nabeshima K."/>
            <person name="Suzuki S."/>
            <person name="Onuma M."/>
        </authorList>
    </citation>
    <scope>NUCLEOTIDE SEQUENCE [LARGE SCALE GENOMIC DNA]</scope>
    <source>
        <strain evidence="1 2">451A</strain>
    </source>
</reference>
<sequence>MNEKLQTNPKYKKGEYKRWEQGQVTQEKLETLSACAKAHLELNLRLHSAVGIVTPVHAVHENGEPHQRGKCKCQRNET</sequence>
<accession>A0ABC9VVP7</accession>
<organism evidence="1 2">
    <name type="scientific">Grus japonensis</name>
    <name type="common">Japanese crane</name>
    <name type="synonym">Red-crowned crane</name>
    <dbReference type="NCBI Taxonomy" id="30415"/>
    <lineage>
        <taxon>Eukaryota</taxon>
        <taxon>Metazoa</taxon>
        <taxon>Chordata</taxon>
        <taxon>Craniata</taxon>
        <taxon>Vertebrata</taxon>
        <taxon>Euteleostomi</taxon>
        <taxon>Archelosauria</taxon>
        <taxon>Archosauria</taxon>
        <taxon>Dinosauria</taxon>
        <taxon>Saurischia</taxon>
        <taxon>Theropoda</taxon>
        <taxon>Coelurosauria</taxon>
        <taxon>Aves</taxon>
        <taxon>Neognathae</taxon>
        <taxon>Neoaves</taxon>
        <taxon>Gruiformes</taxon>
        <taxon>Gruidae</taxon>
        <taxon>Grus</taxon>
    </lineage>
</organism>
<protein>
    <submittedName>
        <fullName evidence="1">Uncharacterized protein</fullName>
    </submittedName>
</protein>
<comment type="caution">
    <text evidence="1">The sequence shown here is derived from an EMBL/GenBank/DDBJ whole genome shotgun (WGS) entry which is preliminary data.</text>
</comment>
<evidence type="ECO:0000313" key="1">
    <source>
        <dbReference type="EMBL" id="GAB0176908.1"/>
    </source>
</evidence>
<dbReference type="EMBL" id="BAAFJT010000001">
    <property type="protein sequence ID" value="GAB0176908.1"/>
    <property type="molecule type" value="Genomic_DNA"/>
</dbReference>
<dbReference type="Proteomes" id="UP001623348">
    <property type="component" value="Unassembled WGS sequence"/>
</dbReference>